<accession>A0A1S3HCW5</accession>
<evidence type="ECO:0000313" key="4">
    <source>
        <dbReference type="Proteomes" id="UP000085678"/>
    </source>
</evidence>
<dbReference type="PANTHER" id="PTHR23095">
    <property type="entry name" value="PARANEOPLASTIC ANTIGEN"/>
    <property type="match status" value="1"/>
</dbReference>
<name>A0A1S3HCW5_LINAN</name>
<dbReference type="PROSITE" id="PS50158">
    <property type="entry name" value="ZF_CCHC"/>
    <property type="match status" value="1"/>
</dbReference>
<dbReference type="Gene3D" id="4.10.60.10">
    <property type="entry name" value="Zinc finger, CCHC-type"/>
    <property type="match status" value="1"/>
</dbReference>
<reference evidence="5" key="1">
    <citation type="submission" date="2025-08" db="UniProtKB">
        <authorList>
            <consortium name="RefSeq"/>
        </authorList>
    </citation>
    <scope>IDENTIFICATION</scope>
    <source>
        <tissue evidence="5">Gonads</tissue>
    </source>
</reference>
<gene>
    <name evidence="5" type="primary">LOC106154147</name>
</gene>
<evidence type="ECO:0000313" key="5">
    <source>
        <dbReference type="RefSeq" id="XP_013383868.1"/>
    </source>
</evidence>
<dbReference type="InterPro" id="IPR026523">
    <property type="entry name" value="PNMA"/>
</dbReference>
<evidence type="ECO:0000256" key="2">
    <source>
        <dbReference type="SAM" id="MobiDB-lite"/>
    </source>
</evidence>
<dbReference type="SUPFAM" id="SSF57756">
    <property type="entry name" value="Retrovirus zinc finger-like domains"/>
    <property type="match status" value="1"/>
</dbReference>
<dbReference type="GeneID" id="106154147"/>
<dbReference type="GO" id="GO:0003676">
    <property type="term" value="F:nucleic acid binding"/>
    <property type="evidence" value="ECO:0007669"/>
    <property type="project" value="InterPro"/>
</dbReference>
<dbReference type="Pfam" id="PF14893">
    <property type="entry name" value="PNMA"/>
    <property type="match status" value="1"/>
</dbReference>
<dbReference type="OrthoDB" id="115435at2759"/>
<dbReference type="InterPro" id="IPR036875">
    <property type="entry name" value="Znf_CCHC_sf"/>
</dbReference>
<dbReference type="InParanoid" id="A0A1S3HCW5"/>
<protein>
    <submittedName>
        <fullName evidence="5">Modulator of apoptosis 1-like</fullName>
    </submittedName>
</protein>
<dbReference type="STRING" id="7574.A0A1S3HCW5"/>
<keyword evidence="1" id="KW-0863">Zinc-finger</keyword>
<keyword evidence="1" id="KW-0479">Metal-binding</keyword>
<dbReference type="InterPro" id="IPR001878">
    <property type="entry name" value="Znf_CCHC"/>
</dbReference>
<dbReference type="GO" id="GO:0008270">
    <property type="term" value="F:zinc ion binding"/>
    <property type="evidence" value="ECO:0007669"/>
    <property type="project" value="UniProtKB-KW"/>
</dbReference>
<sequence length="348" mass="39307">MDTQLREQLEALSADDKAAVLQLLSPESARGAAASATAGTSRGDAPQRSLFTSHFGGYSRKLRLFSGKTPVPHGEVDFETWKFQVEPLLADIRGETDNVEATRIIRQSLLRPALDTVREAFTAVQIVEVLESVYGIVVDGKELLVQFFVNYQKEKETPSQYLQRLYLQAMQVVERGGMGVREVPENLLRQFIRGCFDDEMINKLGLEKIDNPPSFAELLLLVRKEEARRTEKKLRLARKKEGRVSSMSVPDEMTSSELEDKKKIAELQARVEKLEAKEQCKSTTAAKPDKSANKPVKPKYEKRRMGSNSRRKIFCYKCGEDGHLVDACKKTSNAELVQEKLLQRTLNK</sequence>
<dbReference type="Proteomes" id="UP000085678">
    <property type="component" value="Unplaced"/>
</dbReference>
<dbReference type="RefSeq" id="XP_013383868.1">
    <property type="nucleotide sequence ID" value="XM_013528414.1"/>
</dbReference>
<feature type="compositionally biased region" description="Polar residues" evidence="2">
    <location>
        <begin position="245"/>
        <end position="256"/>
    </location>
</feature>
<keyword evidence="4" id="KW-1185">Reference proteome</keyword>
<feature type="domain" description="CCHC-type" evidence="3">
    <location>
        <begin position="315"/>
        <end position="330"/>
    </location>
</feature>
<keyword evidence="1" id="KW-0862">Zinc</keyword>
<feature type="region of interest" description="Disordered" evidence="2">
    <location>
        <begin position="278"/>
        <end position="305"/>
    </location>
</feature>
<evidence type="ECO:0000256" key="1">
    <source>
        <dbReference type="PROSITE-ProRule" id="PRU00047"/>
    </source>
</evidence>
<dbReference type="KEGG" id="lak:106154147"/>
<dbReference type="InterPro" id="IPR048270">
    <property type="entry name" value="PNMA_C"/>
</dbReference>
<proteinExistence type="predicted"/>
<dbReference type="PANTHER" id="PTHR23095:SF46">
    <property type="entry name" value="GAG PROTEIN"/>
    <property type="match status" value="1"/>
</dbReference>
<dbReference type="AlphaFoldDB" id="A0A1S3HCW5"/>
<feature type="region of interest" description="Disordered" evidence="2">
    <location>
        <begin position="238"/>
        <end position="259"/>
    </location>
</feature>
<organism evidence="4 5">
    <name type="scientific">Lingula anatina</name>
    <name type="common">Brachiopod</name>
    <name type="synonym">Lingula unguis</name>
    <dbReference type="NCBI Taxonomy" id="7574"/>
    <lineage>
        <taxon>Eukaryota</taxon>
        <taxon>Metazoa</taxon>
        <taxon>Spiralia</taxon>
        <taxon>Lophotrochozoa</taxon>
        <taxon>Brachiopoda</taxon>
        <taxon>Linguliformea</taxon>
        <taxon>Lingulata</taxon>
        <taxon>Lingulida</taxon>
        <taxon>Linguloidea</taxon>
        <taxon>Lingulidae</taxon>
        <taxon>Lingula</taxon>
    </lineage>
</organism>
<evidence type="ECO:0000259" key="3">
    <source>
        <dbReference type="PROSITE" id="PS50158"/>
    </source>
</evidence>